<feature type="compositionally biased region" description="Basic residues" evidence="1">
    <location>
        <begin position="615"/>
        <end position="626"/>
    </location>
</feature>
<feature type="compositionally biased region" description="Low complexity" evidence="1">
    <location>
        <begin position="589"/>
        <end position="605"/>
    </location>
</feature>
<feature type="region of interest" description="Disordered" evidence="1">
    <location>
        <begin position="510"/>
        <end position="725"/>
    </location>
</feature>
<feature type="compositionally biased region" description="Basic and acidic residues" evidence="1">
    <location>
        <begin position="520"/>
        <end position="550"/>
    </location>
</feature>
<accession>A0A7S4JJ46</accession>
<gene>
    <name evidence="2" type="ORF">OAUR00152_LOCUS28589</name>
</gene>
<protein>
    <submittedName>
        <fullName evidence="2">Uncharacterized protein</fullName>
    </submittedName>
</protein>
<organism evidence="2">
    <name type="scientific">Odontella aurita</name>
    <dbReference type="NCBI Taxonomy" id="265563"/>
    <lineage>
        <taxon>Eukaryota</taxon>
        <taxon>Sar</taxon>
        <taxon>Stramenopiles</taxon>
        <taxon>Ochrophyta</taxon>
        <taxon>Bacillariophyta</taxon>
        <taxon>Mediophyceae</taxon>
        <taxon>Biddulphiophycidae</taxon>
        <taxon>Eupodiscales</taxon>
        <taxon>Odontellaceae</taxon>
        <taxon>Odontella</taxon>
    </lineage>
</organism>
<evidence type="ECO:0000313" key="2">
    <source>
        <dbReference type="EMBL" id="CAE2265264.1"/>
    </source>
</evidence>
<feature type="compositionally biased region" description="Basic and acidic residues" evidence="1">
    <location>
        <begin position="307"/>
        <end position="319"/>
    </location>
</feature>
<feature type="compositionally biased region" description="Polar residues" evidence="1">
    <location>
        <begin position="372"/>
        <end position="386"/>
    </location>
</feature>
<feature type="region of interest" description="Disordered" evidence="1">
    <location>
        <begin position="371"/>
        <end position="452"/>
    </location>
</feature>
<feature type="compositionally biased region" description="Polar residues" evidence="1">
    <location>
        <begin position="216"/>
        <end position="236"/>
    </location>
</feature>
<reference evidence="2" key="1">
    <citation type="submission" date="2021-01" db="EMBL/GenBank/DDBJ databases">
        <authorList>
            <person name="Corre E."/>
            <person name="Pelletier E."/>
            <person name="Niang G."/>
            <person name="Scheremetjew M."/>
            <person name="Finn R."/>
            <person name="Kale V."/>
            <person name="Holt S."/>
            <person name="Cochrane G."/>
            <person name="Meng A."/>
            <person name="Brown T."/>
            <person name="Cohen L."/>
        </authorList>
    </citation>
    <scope>NUCLEOTIDE SEQUENCE</scope>
    <source>
        <strain evidence="2">Isolate 1302-5</strain>
    </source>
</reference>
<proteinExistence type="predicted"/>
<feature type="compositionally biased region" description="Basic and acidic residues" evidence="1">
    <location>
        <begin position="103"/>
        <end position="139"/>
    </location>
</feature>
<feature type="compositionally biased region" description="Polar residues" evidence="1">
    <location>
        <begin position="145"/>
        <end position="158"/>
    </location>
</feature>
<feature type="compositionally biased region" description="Low complexity" evidence="1">
    <location>
        <begin position="398"/>
        <end position="414"/>
    </location>
</feature>
<feature type="compositionally biased region" description="Low complexity" evidence="1">
    <location>
        <begin position="172"/>
        <end position="181"/>
    </location>
</feature>
<feature type="region of interest" description="Disordered" evidence="1">
    <location>
        <begin position="737"/>
        <end position="760"/>
    </location>
</feature>
<feature type="region of interest" description="Disordered" evidence="1">
    <location>
        <begin position="1"/>
        <end position="359"/>
    </location>
</feature>
<dbReference type="AlphaFoldDB" id="A0A7S4JJ46"/>
<feature type="compositionally biased region" description="Low complexity" evidence="1">
    <location>
        <begin position="284"/>
        <end position="297"/>
    </location>
</feature>
<feature type="compositionally biased region" description="Basic residues" evidence="1">
    <location>
        <begin position="645"/>
        <end position="656"/>
    </location>
</feature>
<name>A0A7S4JJ46_9STRA</name>
<evidence type="ECO:0000256" key="1">
    <source>
        <dbReference type="SAM" id="MobiDB-lite"/>
    </source>
</evidence>
<sequence length="788" mass="83499">MKEKEEHMGSPPRHRKVPSLTGETGMGMASDELFSPISTQMTSSHHYSGSPVNSPSPDDWDTSNGDDGRNNSSRLGGIMPAPALASSGVSDEAGVGSNDDQDDRVNGRARSQDDDQRSVEEYYSERSVPHDDASVEPKDNHRRSVSPTRSRSLGTGTFSDARGEAGSGAGAGSLASSSLPDSEPEAGLAPCRDSGSDSDSDTDSNGSSDGGRNGSLSFLQFAPSSNASLAGNSRVSRATLGAAPRSKKGKGRGNGGGGRRKGKGLRRNLSFGSFGGAGRSPAHSSAAAGFFGRARATTDSEDEAEAEEAKGEAEADEYRALFSSSGNASWAGPGAWNTGASPLGHQPQQQQGDDENLIVCLPREGEFVVDTSAFSPKSELGSSPLSSFDEDDDAFGFATAAQGGSADADAAANEGAEEKEEALDSCLGPRPKSPRRAAGSPHRSDAAKAKSPHAMEVIAAAEASSAFKFATDAAVEQIGGCISHSVGGHSCMGPLHKVLFQRKGFEKFDDDRDIMDEDCHEQGRSKEEDRARGGRCHERVAQDEYGHDDIDGPLPSTRPSSDDNSRSSPIENRDRQDVVDPWGRRRNSKLTTTLSSSPRRASSSTDNGDNGEQRRRGRSRQSRRPSRGCGDDDIRMDSDDGNDRRRSRSNSLRRRAPSLSRALKKALPSTTTVSNLARKMKNPKPPGPPRDPKYNSNKGKCRHTKNGSASAVDMDSFRSPTAMLDDEDDSCRDFAILPRSNESGSKNKLRAAGKASKAAARRGNEWLLDRLARRGAAGVNAIAPRALT</sequence>
<feature type="compositionally biased region" description="Basic and acidic residues" evidence="1">
    <location>
        <begin position="629"/>
        <end position="644"/>
    </location>
</feature>
<feature type="compositionally biased region" description="Polar residues" evidence="1">
    <location>
        <begin position="36"/>
        <end position="74"/>
    </location>
</feature>
<dbReference type="EMBL" id="HBKQ01041427">
    <property type="protein sequence ID" value="CAE2265264.1"/>
    <property type="molecule type" value="Transcribed_RNA"/>
</dbReference>
<feature type="compositionally biased region" description="Basic and acidic residues" evidence="1">
    <location>
        <begin position="560"/>
        <end position="578"/>
    </location>
</feature>